<evidence type="ECO:0000313" key="1">
    <source>
        <dbReference type="EMBL" id="KAJ6642806.1"/>
    </source>
</evidence>
<feature type="non-terminal residue" evidence="1">
    <location>
        <position position="166"/>
    </location>
</feature>
<name>A0A9Q0N491_9DIPT</name>
<dbReference type="Proteomes" id="UP001151699">
    <property type="component" value="Chromosome B"/>
</dbReference>
<gene>
    <name evidence="1" type="ORF">Bhyg_07760</name>
</gene>
<dbReference type="EMBL" id="WJQU01000002">
    <property type="protein sequence ID" value="KAJ6642806.1"/>
    <property type="molecule type" value="Genomic_DNA"/>
</dbReference>
<keyword evidence="2" id="KW-1185">Reference proteome</keyword>
<sequence length="166" mass="18552">DALPVLLNFQVLSENTAKSKVASTKINDFEGSIRSTSNFQEKKLKSTHGELCGENNYNKYDQIAKRLSVDADHLERIQDERQSLISVGTNDTFENNDGSGSSAATDSEMKVSDLELFKLKEPLENGWRRETVVSHVTVNQVYGTIRYNAPSSQVEITDIEHIQTVS</sequence>
<organism evidence="1 2">
    <name type="scientific">Pseudolycoriella hygida</name>
    <dbReference type="NCBI Taxonomy" id="35572"/>
    <lineage>
        <taxon>Eukaryota</taxon>
        <taxon>Metazoa</taxon>
        <taxon>Ecdysozoa</taxon>
        <taxon>Arthropoda</taxon>
        <taxon>Hexapoda</taxon>
        <taxon>Insecta</taxon>
        <taxon>Pterygota</taxon>
        <taxon>Neoptera</taxon>
        <taxon>Endopterygota</taxon>
        <taxon>Diptera</taxon>
        <taxon>Nematocera</taxon>
        <taxon>Sciaroidea</taxon>
        <taxon>Sciaridae</taxon>
        <taxon>Pseudolycoriella</taxon>
    </lineage>
</organism>
<proteinExistence type="predicted"/>
<reference evidence="1" key="1">
    <citation type="submission" date="2022-07" db="EMBL/GenBank/DDBJ databases">
        <authorList>
            <person name="Trinca V."/>
            <person name="Uliana J.V.C."/>
            <person name="Torres T.T."/>
            <person name="Ward R.J."/>
            <person name="Monesi N."/>
        </authorList>
    </citation>
    <scope>NUCLEOTIDE SEQUENCE</scope>
    <source>
        <strain evidence="1">HSMRA1968</strain>
        <tissue evidence="1">Whole embryos</tissue>
    </source>
</reference>
<dbReference type="AlphaFoldDB" id="A0A9Q0N491"/>
<protein>
    <submittedName>
        <fullName evidence="1">Uncharacterized protein</fullName>
    </submittedName>
</protein>
<evidence type="ECO:0000313" key="2">
    <source>
        <dbReference type="Proteomes" id="UP001151699"/>
    </source>
</evidence>
<accession>A0A9Q0N491</accession>
<comment type="caution">
    <text evidence="1">The sequence shown here is derived from an EMBL/GenBank/DDBJ whole genome shotgun (WGS) entry which is preliminary data.</text>
</comment>